<dbReference type="OrthoDB" id="3638028at2"/>
<reference evidence="1 2" key="1">
    <citation type="journal article" date="2019" name="Environ. Microbiol.">
        <title>Species interactions and distinct microbial communities in high Arctic permafrost affected cryosols are associated with the CH4 and CO2 gas fluxes.</title>
        <authorList>
            <person name="Altshuler I."/>
            <person name="Hamel J."/>
            <person name="Turney S."/>
            <person name="Magnuson E."/>
            <person name="Levesque R."/>
            <person name="Greer C."/>
            <person name="Whyte L.G."/>
        </authorList>
    </citation>
    <scope>NUCLEOTIDE SEQUENCE [LARGE SCALE GENOMIC DNA]</scope>
    <source>
        <strain evidence="1 2">S9.3A</strain>
    </source>
</reference>
<dbReference type="GO" id="GO:0016301">
    <property type="term" value="F:kinase activity"/>
    <property type="evidence" value="ECO:0007669"/>
    <property type="project" value="UniProtKB-KW"/>
</dbReference>
<dbReference type="GO" id="GO:0019748">
    <property type="term" value="P:secondary metabolic process"/>
    <property type="evidence" value="ECO:0007669"/>
    <property type="project" value="InterPro"/>
</dbReference>
<dbReference type="Pfam" id="PF04655">
    <property type="entry name" value="APH_6_hur"/>
    <property type="match status" value="1"/>
</dbReference>
<name>A0A502CU11_9MICO</name>
<keyword evidence="1" id="KW-0808">Transferase</keyword>
<dbReference type="SUPFAM" id="SSF56112">
    <property type="entry name" value="Protein kinase-like (PK-like)"/>
    <property type="match status" value="1"/>
</dbReference>
<dbReference type="EMBL" id="RCZM01000004">
    <property type="protein sequence ID" value="TPG16388.1"/>
    <property type="molecule type" value="Genomic_DNA"/>
</dbReference>
<gene>
    <name evidence="1" type="ORF">EAH86_13875</name>
</gene>
<protein>
    <submittedName>
        <fullName evidence="1">Kinase</fullName>
    </submittedName>
</protein>
<dbReference type="InterPro" id="IPR011009">
    <property type="entry name" value="Kinase-like_dom_sf"/>
</dbReference>
<evidence type="ECO:0000313" key="1">
    <source>
        <dbReference type="EMBL" id="TPG16388.1"/>
    </source>
</evidence>
<keyword evidence="2" id="KW-1185">Reference proteome</keyword>
<sequence>MVPEQFRDFVHRFSVQDGAVDGPSGADWSARLPRLLAAVLDDWGLEPLGPGATGWTAVVLPVSRDGERFALKLVWPHIEARDEPLVLRHWDGRGAVRLVAADPGRGALLLEALDPTRDLDSLDIDSACQVTGELLRELNVPAPHGLRPLSEFARDQVAKLEAAEGVLPRRMLERVSGLVRDLTADPSCDATLVHTDLHYRNVLASLPGSGRPDWLAIDPHAMAGHPGFEIQPLLRNRTEELGTSSAFRYLVRRRLEICCEAAGIDEDEALAWTYVHTAMQAGWAAGDRDDLSFNIALLKALDG</sequence>
<organism evidence="1 2">
    <name type="scientific">Pedococcus bigeumensis</name>
    <dbReference type="NCBI Taxonomy" id="433644"/>
    <lineage>
        <taxon>Bacteria</taxon>
        <taxon>Bacillati</taxon>
        <taxon>Actinomycetota</taxon>
        <taxon>Actinomycetes</taxon>
        <taxon>Micrococcales</taxon>
        <taxon>Intrasporangiaceae</taxon>
        <taxon>Pedococcus</taxon>
    </lineage>
</organism>
<dbReference type="Proteomes" id="UP000317722">
    <property type="component" value="Unassembled WGS sequence"/>
</dbReference>
<accession>A0A502CU11</accession>
<comment type="caution">
    <text evidence="1">The sequence shown here is derived from an EMBL/GenBank/DDBJ whole genome shotgun (WGS) entry which is preliminary data.</text>
</comment>
<evidence type="ECO:0000313" key="2">
    <source>
        <dbReference type="Proteomes" id="UP000317722"/>
    </source>
</evidence>
<dbReference type="InterPro" id="IPR006748">
    <property type="entry name" value="NH2Glyco/OHUrea_AB-resist_kin"/>
</dbReference>
<keyword evidence="1" id="KW-0418">Kinase</keyword>
<dbReference type="AlphaFoldDB" id="A0A502CU11"/>
<dbReference type="GO" id="GO:0016773">
    <property type="term" value="F:phosphotransferase activity, alcohol group as acceptor"/>
    <property type="evidence" value="ECO:0007669"/>
    <property type="project" value="InterPro"/>
</dbReference>
<proteinExistence type="predicted"/>